<dbReference type="Gene3D" id="3.20.20.80">
    <property type="entry name" value="Glycosidases"/>
    <property type="match status" value="1"/>
</dbReference>
<evidence type="ECO:0000256" key="8">
    <source>
        <dbReference type="RuleBase" id="RU361154"/>
    </source>
</evidence>
<dbReference type="InterPro" id="IPR023232">
    <property type="entry name" value="Glyco_hydro_2_AS"/>
</dbReference>
<reference evidence="10 11" key="1">
    <citation type="submission" date="2015-07" db="EMBL/GenBank/DDBJ databases">
        <title>Genome sequence of Ornatilinea apprima DSM 23815.</title>
        <authorList>
            <person name="Hemp J."/>
            <person name="Ward L.M."/>
            <person name="Pace L.A."/>
            <person name="Fischer W.W."/>
        </authorList>
    </citation>
    <scope>NUCLEOTIDE SEQUENCE [LARGE SCALE GENOMIC DNA]</scope>
    <source>
        <strain evidence="10 11">P3M-1</strain>
    </source>
</reference>
<dbReference type="SMART" id="SM01038">
    <property type="entry name" value="Bgal_small_N"/>
    <property type="match status" value="1"/>
</dbReference>
<dbReference type="SUPFAM" id="SSF49303">
    <property type="entry name" value="beta-Galactosidase/glucuronidase domain"/>
    <property type="match status" value="2"/>
</dbReference>
<evidence type="ECO:0000313" key="11">
    <source>
        <dbReference type="Proteomes" id="UP000050417"/>
    </source>
</evidence>
<dbReference type="Gene3D" id="2.60.120.260">
    <property type="entry name" value="Galactose-binding domain-like"/>
    <property type="match status" value="1"/>
</dbReference>
<dbReference type="PANTHER" id="PTHR46323:SF2">
    <property type="entry name" value="BETA-GALACTOSIDASE"/>
    <property type="match status" value="1"/>
</dbReference>
<evidence type="ECO:0000256" key="6">
    <source>
        <dbReference type="ARBA" id="ARBA00023295"/>
    </source>
</evidence>
<dbReference type="GO" id="GO:0030246">
    <property type="term" value="F:carbohydrate binding"/>
    <property type="evidence" value="ECO:0007669"/>
    <property type="project" value="InterPro"/>
</dbReference>
<evidence type="ECO:0000256" key="5">
    <source>
        <dbReference type="ARBA" id="ARBA00022801"/>
    </source>
</evidence>
<evidence type="ECO:0000313" key="10">
    <source>
        <dbReference type="EMBL" id="KPL79230.1"/>
    </source>
</evidence>
<dbReference type="Pfam" id="PF16353">
    <property type="entry name" value="LacZ_4"/>
    <property type="match status" value="1"/>
</dbReference>
<dbReference type="InterPro" id="IPR008979">
    <property type="entry name" value="Galactose-bd-like_sf"/>
</dbReference>
<evidence type="ECO:0000256" key="4">
    <source>
        <dbReference type="ARBA" id="ARBA00013303"/>
    </source>
</evidence>
<dbReference type="InterPro" id="IPR023230">
    <property type="entry name" value="Glyco_hydro_2_CS"/>
</dbReference>
<dbReference type="PROSITE" id="PS00719">
    <property type="entry name" value="GLYCOSYL_HYDROL_F2_1"/>
    <property type="match status" value="1"/>
</dbReference>
<dbReference type="InterPro" id="IPR006103">
    <property type="entry name" value="Glyco_hydro_2_cat"/>
</dbReference>
<evidence type="ECO:0000256" key="2">
    <source>
        <dbReference type="ARBA" id="ARBA00007401"/>
    </source>
</evidence>
<protein>
    <recommendedName>
        <fullName evidence="4 8">Beta-galactosidase</fullName>
        <ecNumber evidence="3 8">3.2.1.23</ecNumber>
    </recommendedName>
    <alternativeName>
        <fullName evidence="7 8">Lactase</fullName>
    </alternativeName>
</protein>
<evidence type="ECO:0000256" key="1">
    <source>
        <dbReference type="ARBA" id="ARBA00001412"/>
    </source>
</evidence>
<dbReference type="InterPro" id="IPR036156">
    <property type="entry name" value="Beta-gal/glucu_dom_sf"/>
</dbReference>
<dbReference type="Pfam" id="PF00703">
    <property type="entry name" value="Glyco_hydro_2"/>
    <property type="match status" value="1"/>
</dbReference>
<keyword evidence="5 8" id="KW-0378">Hydrolase</keyword>
<dbReference type="InterPro" id="IPR004199">
    <property type="entry name" value="B-gal_small/dom_5"/>
</dbReference>
<keyword evidence="6 8" id="KW-0326">Glycosidase</keyword>
<evidence type="ECO:0000259" key="9">
    <source>
        <dbReference type="SMART" id="SM01038"/>
    </source>
</evidence>
<evidence type="ECO:0000256" key="7">
    <source>
        <dbReference type="ARBA" id="ARBA00032230"/>
    </source>
</evidence>
<dbReference type="GO" id="GO:0004565">
    <property type="term" value="F:beta-galactosidase activity"/>
    <property type="evidence" value="ECO:0007669"/>
    <property type="project" value="UniProtKB-EC"/>
</dbReference>
<dbReference type="PANTHER" id="PTHR46323">
    <property type="entry name" value="BETA-GALACTOSIDASE"/>
    <property type="match status" value="1"/>
</dbReference>
<dbReference type="InterPro" id="IPR017853">
    <property type="entry name" value="GH"/>
</dbReference>
<dbReference type="PRINTS" id="PR00132">
    <property type="entry name" value="GLHYDRLASE2"/>
</dbReference>
<dbReference type="InterPro" id="IPR006101">
    <property type="entry name" value="Glyco_hydro_2"/>
</dbReference>
<gene>
    <name evidence="10" type="ORF">ADN00_03905</name>
</gene>
<dbReference type="GO" id="GO:0009341">
    <property type="term" value="C:beta-galactosidase complex"/>
    <property type="evidence" value="ECO:0007669"/>
    <property type="project" value="InterPro"/>
</dbReference>
<dbReference type="Pfam" id="PF02837">
    <property type="entry name" value="Glyco_hydro_2_N"/>
    <property type="match status" value="1"/>
</dbReference>
<feature type="domain" description="Beta galactosidase small chain/" evidence="9">
    <location>
        <begin position="740"/>
        <end position="1024"/>
    </location>
</feature>
<dbReference type="EC" id="3.2.1.23" evidence="3 8"/>
<proteinExistence type="inferred from homology"/>
<dbReference type="InterPro" id="IPR050347">
    <property type="entry name" value="Bact_Beta-galactosidase"/>
</dbReference>
<name>A0A0P6XHE6_9CHLR</name>
<dbReference type="SUPFAM" id="SSF49785">
    <property type="entry name" value="Galactose-binding domain-like"/>
    <property type="match status" value="1"/>
</dbReference>
<dbReference type="SUPFAM" id="SSF51445">
    <property type="entry name" value="(Trans)glycosidases"/>
    <property type="match status" value="1"/>
</dbReference>
<dbReference type="Gene3D" id="2.70.98.10">
    <property type="match status" value="1"/>
</dbReference>
<dbReference type="FunFam" id="3.20.20.80:FF:000018">
    <property type="entry name" value="Beta-galactosidase"/>
    <property type="match status" value="1"/>
</dbReference>
<dbReference type="GO" id="GO:0005990">
    <property type="term" value="P:lactose catabolic process"/>
    <property type="evidence" value="ECO:0007669"/>
    <property type="project" value="TreeGrafter"/>
</dbReference>
<dbReference type="InterPro" id="IPR006104">
    <property type="entry name" value="Glyco_hydro_2_N"/>
</dbReference>
<sequence length="1026" mass="114898">MQPNRLSPDWETPMIFARNRLPAHAVSLPYGSMEAALAGNLPQDTRLMLNGNWRFQFGVDAQAALDGARAGSLPETWDEIVVPGHWMLQGYDRPIYTNIQMPFRGEPPYVPQENPTGVYRREFDLPASWRGRRVIACFEGVESAFYLFVNGQEAGYSQDSRLPAEFDITGWLKEGRNELTAVVMRWSDGSYLEDQDHWRLAGIHRDVYLYAVPEAHIDDVFAQPWLSDDSRSGRLSVRARVNGIRAAEKGWMVRAQLYDAAQQAVLSGELAAEVVVSDSQVTAARLESAQFGVLPWSAETPVLYTLVVWLEDASGQVVDVRRERIGFRRVEVRGRQLLVNGKAIYIQGVNRHEHDGYTGKVISRDSMLQDILLLKQNHFNAVRASHYPNCREWYDLCDEYGLYLVGEANCECHAFYNRLPHQTEWTAAMMDRFTRMVERDKNHASVIIWSLGNESGYAPVHDAMAAWSRAFDPSRPVHYEGAVAPDLHGGRAATDIVCPMYASIDQIVAYARDPRADRPLILCEYAHAMGNGPGSLADYWQAIRSTPGLQGGFIWDWVDQGLWKADLPNGGGWAYGGDFGDEINDRNFCVNGIVFPDRTPHPALFECKKLFQPFQVEAIDLERGELSLRNLRDFTRLEDVSGRWLVSVDGETVQEGKFEIPALLPGESCLVHMPYRLPVLEGGQEAHLMARVILNKDLPWASAGYELGWEQFALPVSASAPAPDMATDLRVLARGEEALEVEHGGLVVRVNARSGALEEISARLADGGAAALLRQAPRLNVWRAPTDNDGFRFEPLMAGKMLRRWLEAGYNEMAADQRLERLEWDGERLAGVESVCEWRNTRGARLFTERQRVWASADGDLVLDEQITAEPGLPGLARVGLLLVLEGGLEKVSWFGRGPHENYPDRQAGAALGRYTGTVDELVVPYLLPQENGARNETRWVELRGISGRGLRVSGDAPFSFSALPYSAEQLWQARHACELQREEKIYLCVDARQRGLGSASCGPDTLPQYEVPAGEYRFSVRLRAV</sequence>
<comment type="catalytic activity">
    <reaction evidence="1 8">
        <text>Hydrolysis of terminal non-reducing beta-D-galactose residues in beta-D-galactosides.</text>
        <dbReference type="EC" id="3.2.1.23"/>
    </reaction>
</comment>
<dbReference type="SUPFAM" id="SSF74650">
    <property type="entry name" value="Galactose mutarotase-like"/>
    <property type="match status" value="1"/>
</dbReference>
<dbReference type="InterPro" id="IPR013783">
    <property type="entry name" value="Ig-like_fold"/>
</dbReference>
<keyword evidence="11" id="KW-1185">Reference proteome</keyword>
<dbReference type="STRING" id="1134406.ADN00_03905"/>
<dbReference type="InterPro" id="IPR006102">
    <property type="entry name" value="Ig-like_GH2"/>
</dbReference>
<dbReference type="Pfam" id="PF02836">
    <property type="entry name" value="Glyco_hydro_2_C"/>
    <property type="match status" value="1"/>
</dbReference>
<organism evidence="10 11">
    <name type="scientific">Ornatilinea apprima</name>
    <dbReference type="NCBI Taxonomy" id="1134406"/>
    <lineage>
        <taxon>Bacteria</taxon>
        <taxon>Bacillati</taxon>
        <taxon>Chloroflexota</taxon>
        <taxon>Anaerolineae</taxon>
        <taxon>Anaerolineales</taxon>
        <taxon>Anaerolineaceae</taxon>
        <taxon>Ornatilinea</taxon>
    </lineage>
</organism>
<dbReference type="Gene3D" id="2.60.40.10">
    <property type="entry name" value="Immunoglobulins"/>
    <property type="match status" value="2"/>
</dbReference>
<dbReference type="AlphaFoldDB" id="A0A0P6XHE6"/>
<evidence type="ECO:0000256" key="3">
    <source>
        <dbReference type="ARBA" id="ARBA00012756"/>
    </source>
</evidence>
<dbReference type="Pfam" id="PF02929">
    <property type="entry name" value="Bgal_small_N"/>
    <property type="match status" value="1"/>
</dbReference>
<dbReference type="EMBL" id="LGCL01000015">
    <property type="protein sequence ID" value="KPL79230.1"/>
    <property type="molecule type" value="Genomic_DNA"/>
</dbReference>
<comment type="caution">
    <text evidence="10">The sequence shown here is derived from an EMBL/GenBank/DDBJ whole genome shotgun (WGS) entry which is preliminary data.</text>
</comment>
<accession>A0A0P6XHE6</accession>
<dbReference type="PROSITE" id="PS00608">
    <property type="entry name" value="GLYCOSYL_HYDROL_F2_2"/>
    <property type="match status" value="1"/>
</dbReference>
<dbReference type="InterPro" id="IPR014718">
    <property type="entry name" value="GH-type_carb-bd"/>
</dbReference>
<comment type="similarity">
    <text evidence="2 8">Belongs to the glycosyl hydrolase 2 family.</text>
</comment>
<dbReference type="Proteomes" id="UP000050417">
    <property type="component" value="Unassembled WGS sequence"/>
</dbReference>
<dbReference type="InterPro" id="IPR032312">
    <property type="entry name" value="LacZ_4"/>
</dbReference>
<dbReference type="InterPro" id="IPR011013">
    <property type="entry name" value="Gal_mutarotase_sf_dom"/>
</dbReference>
<dbReference type="PATRIC" id="fig|1134406.4.peg.136"/>